<organism evidence="3 4">
    <name type="scientific">Albidovulum sediminis</name>
    <dbReference type="NCBI Taxonomy" id="3066345"/>
    <lineage>
        <taxon>Bacteria</taxon>
        <taxon>Pseudomonadati</taxon>
        <taxon>Pseudomonadota</taxon>
        <taxon>Alphaproteobacteria</taxon>
        <taxon>Rhodobacterales</taxon>
        <taxon>Paracoccaceae</taxon>
        <taxon>Albidovulum</taxon>
    </lineage>
</organism>
<gene>
    <name evidence="3" type="ORF">N5I32_16730</name>
</gene>
<comment type="similarity">
    <text evidence="1">Belongs to the UPF0065 (bug) family.</text>
</comment>
<evidence type="ECO:0000256" key="1">
    <source>
        <dbReference type="ARBA" id="ARBA00006987"/>
    </source>
</evidence>
<proteinExistence type="inferred from homology"/>
<evidence type="ECO:0000313" key="3">
    <source>
        <dbReference type="EMBL" id="MCT8331166.1"/>
    </source>
</evidence>
<feature type="signal peptide" evidence="2">
    <location>
        <begin position="1"/>
        <end position="22"/>
    </location>
</feature>
<dbReference type="Gene3D" id="3.40.190.150">
    <property type="entry name" value="Bordetella uptake gene, domain 1"/>
    <property type="match status" value="1"/>
</dbReference>
<protein>
    <submittedName>
        <fullName evidence="3">Tripartite tricarboxylate transporter substrate-binding protein</fullName>
    </submittedName>
</protein>
<keyword evidence="2" id="KW-0732">Signal</keyword>
<name>A0ABT2NQG0_9RHOB</name>
<evidence type="ECO:0000313" key="4">
    <source>
        <dbReference type="Proteomes" id="UP001205601"/>
    </source>
</evidence>
<dbReference type="PANTHER" id="PTHR42928:SF5">
    <property type="entry name" value="BLR1237 PROTEIN"/>
    <property type="match status" value="1"/>
</dbReference>
<dbReference type="PANTHER" id="PTHR42928">
    <property type="entry name" value="TRICARBOXYLATE-BINDING PROTEIN"/>
    <property type="match status" value="1"/>
</dbReference>
<dbReference type="EMBL" id="JAOCQF010000003">
    <property type="protein sequence ID" value="MCT8331166.1"/>
    <property type="molecule type" value="Genomic_DNA"/>
</dbReference>
<dbReference type="Proteomes" id="UP001205601">
    <property type="component" value="Unassembled WGS sequence"/>
</dbReference>
<feature type="chain" id="PRO_5047136369" evidence="2">
    <location>
        <begin position="23"/>
        <end position="311"/>
    </location>
</feature>
<sequence length="311" mass="32249">MPNPNLAMLAVIAASLACPAAAEYPDRPVSFVVPFPPGDLEDVLTRMIAEDFQAKYGVAAAVVNKPSEGGPFPGAAEVAAAAPDGYTVGSFVVDIPVVGPDVGVPGLNPNPFEPLGIFLTYPFVIAASADKPFSTMAELAEYSQSEPQLLGHFGAFLLPTQASFAAAKELGFEWGGEASSGALDCNSLASGDFDVINTTIQQLLPCLDSVKILATVTEAPISVVPDAPTLASVTPNLNISLWNGLFVHKDTPADVREKIIASAKETMASARAQELAAQTGAIVYWMDADAAAARIASDIEVSGRIATMLAE</sequence>
<dbReference type="RefSeq" id="WP_261497049.1">
    <property type="nucleotide sequence ID" value="NZ_JAOCQF010000003.1"/>
</dbReference>
<dbReference type="InterPro" id="IPR005064">
    <property type="entry name" value="BUG"/>
</dbReference>
<keyword evidence="4" id="KW-1185">Reference proteome</keyword>
<accession>A0ABT2NQG0</accession>
<evidence type="ECO:0000256" key="2">
    <source>
        <dbReference type="SAM" id="SignalP"/>
    </source>
</evidence>
<comment type="caution">
    <text evidence="3">The sequence shown here is derived from an EMBL/GenBank/DDBJ whole genome shotgun (WGS) entry which is preliminary data.</text>
</comment>
<dbReference type="Pfam" id="PF03401">
    <property type="entry name" value="TctC"/>
    <property type="match status" value="1"/>
</dbReference>
<dbReference type="Gene3D" id="3.40.190.10">
    <property type="entry name" value="Periplasmic binding protein-like II"/>
    <property type="match status" value="1"/>
</dbReference>
<dbReference type="InterPro" id="IPR042100">
    <property type="entry name" value="Bug_dom1"/>
</dbReference>
<reference evidence="4" key="1">
    <citation type="submission" date="2023-07" db="EMBL/GenBank/DDBJ databases">
        <title>Defluviimonas sediminis sp. nov., isolated from mangrove sediment.</title>
        <authorList>
            <person name="Liu L."/>
            <person name="Li J."/>
            <person name="Huang Y."/>
            <person name="Pan J."/>
            <person name="Li M."/>
        </authorList>
    </citation>
    <scope>NUCLEOTIDE SEQUENCE [LARGE SCALE GENOMIC DNA]</scope>
    <source>
        <strain evidence="4">FT324</strain>
    </source>
</reference>